<name>S0L6Q0_9ENTE</name>
<dbReference type="eggNOG" id="ENOG5032TWV">
    <property type="taxonomic scope" value="Bacteria"/>
</dbReference>
<feature type="compositionally biased region" description="Basic and acidic residues" evidence="2">
    <location>
        <begin position="83"/>
        <end position="101"/>
    </location>
</feature>
<feature type="region of interest" description="Disordered" evidence="2">
    <location>
        <begin position="553"/>
        <end position="574"/>
    </location>
</feature>
<protein>
    <recommendedName>
        <fullName evidence="8">TFIIB-type zinc ribbon-containing protein</fullName>
    </recommendedName>
</protein>
<comment type="caution">
    <text evidence="6">The sequence shown here is derived from an EMBL/GenBank/DDBJ whole genome shotgun (WGS) entry which is preliminary data.</text>
</comment>
<evidence type="ECO:0000256" key="1">
    <source>
        <dbReference type="SAM" id="Coils"/>
    </source>
</evidence>
<keyword evidence="7" id="KW-1185">Reference proteome</keyword>
<reference evidence="6 7" key="1">
    <citation type="submission" date="2013-03" db="EMBL/GenBank/DDBJ databases">
        <title>The Genome Sequence of Enterococcus sulfureus ATCC_49903 (PacBio/Illumina hybrid assembly).</title>
        <authorList>
            <consortium name="The Broad Institute Genomics Platform"/>
            <consortium name="The Broad Institute Genome Sequencing Center for Infectious Disease"/>
            <person name="Earl A."/>
            <person name="Russ C."/>
            <person name="Gilmore M."/>
            <person name="Surin D."/>
            <person name="Walker B."/>
            <person name="Young S."/>
            <person name="Zeng Q."/>
            <person name="Gargeya S."/>
            <person name="Fitzgerald M."/>
            <person name="Haas B."/>
            <person name="Abouelleil A."/>
            <person name="Allen A.W."/>
            <person name="Alvarado L."/>
            <person name="Arachchi H.M."/>
            <person name="Berlin A.M."/>
            <person name="Chapman S.B."/>
            <person name="Gainer-Dewar J."/>
            <person name="Goldberg J."/>
            <person name="Griggs A."/>
            <person name="Gujja S."/>
            <person name="Hansen M."/>
            <person name="Howarth C."/>
            <person name="Imamovic A."/>
            <person name="Ireland A."/>
            <person name="Larimer J."/>
            <person name="McCowan C."/>
            <person name="Murphy C."/>
            <person name="Pearson M."/>
            <person name="Poon T.W."/>
            <person name="Priest M."/>
            <person name="Roberts A."/>
            <person name="Saif S."/>
            <person name="Shea T."/>
            <person name="Sisk P."/>
            <person name="Sykes S."/>
            <person name="Wortman J."/>
            <person name="Nusbaum C."/>
            <person name="Birren B."/>
        </authorList>
    </citation>
    <scope>NUCLEOTIDE SEQUENCE [LARGE SCALE GENOMIC DNA]</scope>
    <source>
        <strain evidence="6 7">ATCC 49903</strain>
    </source>
</reference>
<dbReference type="Proteomes" id="UP000015961">
    <property type="component" value="Unassembled WGS sequence"/>
</dbReference>
<gene>
    <name evidence="6" type="ORF">I573_01888</name>
</gene>
<keyword evidence="1" id="KW-0175">Coiled coil</keyword>
<evidence type="ECO:0000259" key="4">
    <source>
        <dbReference type="Pfam" id="PF18041"/>
    </source>
</evidence>
<dbReference type="InterPro" id="IPR040532">
    <property type="entry name" value="MapZ_C2"/>
</dbReference>
<dbReference type="OrthoDB" id="2199073at2"/>
<feature type="compositionally biased region" description="Acidic residues" evidence="2">
    <location>
        <begin position="169"/>
        <end position="192"/>
    </location>
</feature>
<evidence type="ECO:0000259" key="5">
    <source>
        <dbReference type="Pfam" id="PF18708"/>
    </source>
</evidence>
<proteinExistence type="predicted"/>
<dbReference type="AlphaFoldDB" id="S0L6Q0"/>
<keyword evidence="3" id="KW-0812">Transmembrane</keyword>
<accession>S0L6Q0</accession>
<dbReference type="RefSeq" id="WP_016185245.1">
    <property type="nucleotide sequence ID" value="NZ_ASWO01000005.1"/>
</dbReference>
<evidence type="ECO:0000313" key="7">
    <source>
        <dbReference type="Proteomes" id="UP000015961"/>
    </source>
</evidence>
<feature type="region of interest" description="Disordered" evidence="2">
    <location>
        <begin position="131"/>
        <end position="241"/>
    </location>
</feature>
<evidence type="ECO:0008006" key="8">
    <source>
        <dbReference type="Google" id="ProtNLM"/>
    </source>
</evidence>
<evidence type="ECO:0000256" key="3">
    <source>
        <dbReference type="SAM" id="Phobius"/>
    </source>
</evidence>
<sequence length="714" mass="79505">MKTCPNCGFEPLNGDLICPNCKAEIKENIAKKISEDQIDHPETSEAIENDNIEWSELKEISLGEVMDQFHNLYDETSQDDAEEPIKTVDRPERDLSETKVEEFEDDPILAAYLKAYKEGRHLEAQEEIKDLIRQKEEQETKSQEVIEQQTPKESSSQEPQLSVDKESNEEAIAQEEPEEEAVVQEELVEDAGSENQLEPEGLEAVVVSTDPTIKATVENPEEPKVEEPEAEQSTETLASDSIEAKVVETSQSIIEEITEENSLPKPEATQKIEQAAHYLEQESANKSVPSSVEEVEMTIPADRLDPKATIKNEAVVPKRKARTKWSKKKKRIVWYTVAVIAIISISGGAYYAHEQELERQAQAELVKKEANVASLMKDIQALSVSKEEPIVKASTTKSQLTEYQKQLTALKGIKEEKEASQFVDTLITQYTLQEDLNKQFNTPVLVDGKVNDQAYVLNTQTFLAVPIKDATAFDQAYNQAVTLGQKQVEQAQTVKEAVTKLTSGLKNNQLAASVTTQTYTNTLKQVQALKDETLKTELTNQLTPIKTALAKRDADQKAAKEKEEKAQAEQAAKEKAQAEQAAKENELIAKINQNTQYSQANQVLSSTTAVNKDNRPIIASRQSDLDDASNSAWEWADGVYDSVINQCIARGYIVPGGFYLQRVRIENGQGYYNLYATTNQSSLLKDVGEQGLPMYIATINDKTGFFKGNGSGTN</sequence>
<dbReference type="Pfam" id="PF18708">
    <property type="entry name" value="MapZ_C2"/>
    <property type="match status" value="1"/>
</dbReference>
<keyword evidence="3" id="KW-0472">Membrane</keyword>
<feature type="transmembrane region" description="Helical" evidence="3">
    <location>
        <begin position="332"/>
        <end position="352"/>
    </location>
</feature>
<dbReference type="PATRIC" id="fig|1140003.3.peg.748"/>
<feature type="coiled-coil region" evidence="1">
    <location>
        <begin position="358"/>
        <end position="420"/>
    </location>
</feature>
<organism evidence="6 7">
    <name type="scientific">Enterococcus sulfureus ATCC 49903</name>
    <dbReference type="NCBI Taxonomy" id="1140003"/>
    <lineage>
        <taxon>Bacteria</taxon>
        <taxon>Bacillati</taxon>
        <taxon>Bacillota</taxon>
        <taxon>Bacilli</taxon>
        <taxon>Lactobacillales</taxon>
        <taxon>Enterococcaceae</taxon>
        <taxon>Enterococcus</taxon>
    </lineage>
</organism>
<feature type="compositionally biased region" description="Basic and acidic residues" evidence="2">
    <location>
        <begin position="131"/>
        <end position="144"/>
    </location>
</feature>
<dbReference type="Pfam" id="PF18041">
    <property type="entry name" value="MapZ_EC1"/>
    <property type="match status" value="1"/>
</dbReference>
<keyword evidence="3" id="KW-1133">Transmembrane helix</keyword>
<feature type="compositionally biased region" description="Polar residues" evidence="2">
    <location>
        <begin position="145"/>
        <end position="160"/>
    </location>
</feature>
<evidence type="ECO:0000313" key="6">
    <source>
        <dbReference type="EMBL" id="EOT84161.1"/>
    </source>
</evidence>
<dbReference type="InterPro" id="IPR041295">
    <property type="entry name" value="MapZ_EC1"/>
</dbReference>
<evidence type="ECO:0000256" key="2">
    <source>
        <dbReference type="SAM" id="MobiDB-lite"/>
    </source>
</evidence>
<feature type="domain" description="MapZ extracellular C-terminal" evidence="5">
    <location>
        <begin position="616"/>
        <end position="709"/>
    </location>
</feature>
<feature type="domain" description="MapZ extracellular" evidence="4">
    <location>
        <begin position="355"/>
        <end position="482"/>
    </location>
</feature>
<dbReference type="STRING" id="1140003.OMY_00790"/>
<feature type="region of interest" description="Disordered" evidence="2">
    <location>
        <begin position="75"/>
        <end position="102"/>
    </location>
</feature>
<dbReference type="EMBL" id="ASWO01000005">
    <property type="protein sequence ID" value="EOT84161.1"/>
    <property type="molecule type" value="Genomic_DNA"/>
</dbReference>